<reference evidence="1 2" key="1">
    <citation type="journal article" date="2019" name="mSystems">
        <title>Life at home and on the roam: Genomic adaptions reflect the dual lifestyle of an intracellular, facultative symbiont.</title>
        <authorList>
            <person name="Burgsdorf I."/>
        </authorList>
    </citation>
    <scope>NUCLEOTIDE SEQUENCE [LARGE SCALE GENOMIC DNA]</scope>
    <source>
        <strain evidence="1">277cI</strain>
    </source>
</reference>
<evidence type="ECO:0000313" key="2">
    <source>
        <dbReference type="Proteomes" id="UP000315454"/>
    </source>
</evidence>
<accession>A0A524RTM2</accession>
<evidence type="ECO:0000313" key="1">
    <source>
        <dbReference type="EMBL" id="TGH22317.1"/>
    </source>
</evidence>
<protein>
    <submittedName>
        <fullName evidence="1">Uncharacterized protein</fullName>
    </submittedName>
</protein>
<sequence>MAAMTRNPLQDLRLSLMNDVLPIGFGLVDRFRRGNGRSAVEDLAKGQAGVQDLGRDGEDAARRMRDLLDRMSPGLGNPVVEVAVEELQDTPGEVAATPQEAGDLELLRHRLLAMRGRLRRLEVQLTSGED</sequence>
<dbReference type="AlphaFoldDB" id="A0A524RTM2"/>
<dbReference type="Proteomes" id="UP000315454">
    <property type="component" value="Unassembled WGS sequence"/>
</dbReference>
<organism evidence="1 2">
    <name type="scientific">Aphanocapsa feldmannii 277cI</name>
    <dbReference type="NCBI Taxonomy" id="2507554"/>
    <lineage>
        <taxon>Bacteria</taxon>
        <taxon>Bacillati</taxon>
        <taxon>Cyanobacteriota</taxon>
        <taxon>Cyanophyceae</taxon>
        <taxon>Oscillatoriophycideae</taxon>
        <taxon>Chroococcales</taxon>
        <taxon>Microcystaceae</taxon>
        <taxon>Aphanocapsa</taxon>
    </lineage>
</organism>
<proteinExistence type="predicted"/>
<name>A0A524RTM2_9CHRO</name>
<comment type="caution">
    <text evidence="1">The sequence shown here is derived from an EMBL/GenBank/DDBJ whole genome shotgun (WGS) entry which is preliminary data.</text>
</comment>
<dbReference type="EMBL" id="SRMN01000061">
    <property type="protein sequence ID" value="TGH22317.1"/>
    <property type="molecule type" value="Genomic_DNA"/>
</dbReference>
<gene>
    <name evidence="1" type="ORF">ERJ68_04725</name>
</gene>